<dbReference type="AlphaFoldDB" id="A0A2A2F660"/>
<evidence type="ECO:0000313" key="2">
    <source>
        <dbReference type="EMBL" id="PAU81061.1"/>
    </source>
</evidence>
<feature type="region of interest" description="Disordered" evidence="1">
    <location>
        <begin position="1"/>
        <end position="25"/>
    </location>
</feature>
<comment type="caution">
    <text evidence="2">The sequence shown here is derived from an EMBL/GenBank/DDBJ whole genome shotgun (WGS) entry which is preliminary data.</text>
</comment>
<dbReference type="EMBL" id="NSKD01000002">
    <property type="protein sequence ID" value="PAU81061.1"/>
    <property type="molecule type" value="Genomic_DNA"/>
</dbReference>
<proteinExistence type="predicted"/>
<evidence type="ECO:0000256" key="1">
    <source>
        <dbReference type="SAM" id="MobiDB-lite"/>
    </source>
</evidence>
<organism evidence="2 3">
    <name type="scientific">Halovibrio salipaludis</name>
    <dbReference type="NCBI Taxonomy" id="2032626"/>
    <lineage>
        <taxon>Bacteria</taxon>
        <taxon>Pseudomonadati</taxon>
        <taxon>Pseudomonadota</taxon>
        <taxon>Gammaproteobacteria</taxon>
        <taxon>Oceanospirillales</taxon>
        <taxon>Halomonadaceae</taxon>
        <taxon>Halovibrio</taxon>
    </lineage>
</organism>
<feature type="region of interest" description="Disordered" evidence="1">
    <location>
        <begin position="116"/>
        <end position="149"/>
    </location>
</feature>
<dbReference type="Proteomes" id="UP000218896">
    <property type="component" value="Unassembled WGS sequence"/>
</dbReference>
<keyword evidence="3" id="KW-1185">Reference proteome</keyword>
<dbReference type="OrthoDB" id="6446772at2"/>
<feature type="compositionally biased region" description="Basic and acidic residues" evidence="1">
    <location>
        <begin position="124"/>
        <end position="133"/>
    </location>
</feature>
<dbReference type="RefSeq" id="WP_095616787.1">
    <property type="nucleotide sequence ID" value="NZ_NSKD01000002.1"/>
</dbReference>
<sequence>MANRKQRSDSITQHGEWKRGSLPYPPDHVNLQESAKPFWWSIIAAKAPDAWTAPDLEQAAELARTKADLERLRGQIAETGDLTPDGEKIHPLRKLEETLVARSIRLSRALQVHALATVGQSGDQRQRNQDWRDTAGAGSDDDLIPGGRH</sequence>
<evidence type="ECO:0000313" key="3">
    <source>
        <dbReference type="Proteomes" id="UP000218896"/>
    </source>
</evidence>
<accession>A0A2A2F660</accession>
<protein>
    <submittedName>
        <fullName evidence="2">TerS protein</fullName>
    </submittedName>
</protein>
<reference evidence="2 3" key="1">
    <citation type="submission" date="2017-08" db="EMBL/GenBank/DDBJ databases">
        <title>Halovibrio sewagensis sp. nov., isolated from wastewater of high salinity.</title>
        <authorList>
            <person name="Dong X."/>
            <person name="Zhang G."/>
        </authorList>
    </citation>
    <scope>NUCLEOTIDE SEQUENCE [LARGE SCALE GENOMIC DNA]</scope>
    <source>
        <strain evidence="2 3">YL5-2</strain>
    </source>
</reference>
<gene>
    <name evidence="2" type="ORF">CK501_05725</name>
</gene>
<name>A0A2A2F660_9GAMM</name>